<dbReference type="EMBL" id="ATBP01000089">
    <property type="protein sequence ID" value="ETR73093.1"/>
    <property type="molecule type" value="Genomic_DNA"/>
</dbReference>
<dbReference type="AlphaFoldDB" id="A0A1V1PE99"/>
<dbReference type="SUPFAM" id="SSF52833">
    <property type="entry name" value="Thioredoxin-like"/>
    <property type="match status" value="1"/>
</dbReference>
<sequence length="110" mass="12545">MRDDFKKNTSVSIKESKLKLMAFCTSWSIPCMNQFSILENLSPLLPGIDIIKVNIDDINTDADKFNIQALPTLCLLSNGKEIKRFIGVQKLNTLVDVITIYLKKEKYNAY</sequence>
<dbReference type="InterPro" id="IPR013766">
    <property type="entry name" value="Thioredoxin_domain"/>
</dbReference>
<accession>A0A1V1PE99</accession>
<organism evidence="2 3">
    <name type="scientific">Candidatus Magnetoglobus multicellularis str. Araruama</name>
    <dbReference type="NCBI Taxonomy" id="890399"/>
    <lineage>
        <taxon>Bacteria</taxon>
        <taxon>Pseudomonadati</taxon>
        <taxon>Thermodesulfobacteriota</taxon>
        <taxon>Desulfobacteria</taxon>
        <taxon>Desulfobacterales</taxon>
        <taxon>Desulfobacteraceae</taxon>
        <taxon>Candidatus Magnetoglobus</taxon>
    </lineage>
</organism>
<dbReference type="PANTHER" id="PTHR45663">
    <property type="entry name" value="GEO12009P1"/>
    <property type="match status" value="1"/>
</dbReference>
<dbReference type="PANTHER" id="PTHR45663:SF11">
    <property type="entry name" value="GEO12009P1"/>
    <property type="match status" value="1"/>
</dbReference>
<proteinExistence type="predicted"/>
<dbReference type="InterPro" id="IPR036249">
    <property type="entry name" value="Thioredoxin-like_sf"/>
</dbReference>
<protein>
    <submittedName>
        <fullName evidence="2">Thioredoxin</fullName>
    </submittedName>
</protein>
<dbReference type="GO" id="GO:0005829">
    <property type="term" value="C:cytosol"/>
    <property type="evidence" value="ECO:0007669"/>
    <property type="project" value="TreeGrafter"/>
</dbReference>
<feature type="domain" description="Thioredoxin" evidence="1">
    <location>
        <begin position="12"/>
        <end position="98"/>
    </location>
</feature>
<evidence type="ECO:0000313" key="3">
    <source>
        <dbReference type="Proteomes" id="UP000189670"/>
    </source>
</evidence>
<dbReference type="Pfam" id="PF00085">
    <property type="entry name" value="Thioredoxin"/>
    <property type="match status" value="1"/>
</dbReference>
<dbReference type="GO" id="GO:0045454">
    <property type="term" value="P:cell redox homeostasis"/>
    <property type="evidence" value="ECO:0007669"/>
    <property type="project" value="TreeGrafter"/>
</dbReference>
<dbReference type="GO" id="GO:0015035">
    <property type="term" value="F:protein-disulfide reductase activity"/>
    <property type="evidence" value="ECO:0007669"/>
    <property type="project" value="TreeGrafter"/>
</dbReference>
<dbReference type="Gene3D" id="3.40.30.10">
    <property type="entry name" value="Glutaredoxin"/>
    <property type="match status" value="1"/>
</dbReference>
<evidence type="ECO:0000259" key="1">
    <source>
        <dbReference type="Pfam" id="PF00085"/>
    </source>
</evidence>
<reference evidence="3" key="1">
    <citation type="submission" date="2012-11" db="EMBL/GenBank/DDBJ databases">
        <authorList>
            <person name="Lucero-Rivera Y.E."/>
            <person name="Tovar-Ramirez D."/>
        </authorList>
    </citation>
    <scope>NUCLEOTIDE SEQUENCE [LARGE SCALE GENOMIC DNA]</scope>
    <source>
        <strain evidence="3">Araruama</strain>
    </source>
</reference>
<comment type="caution">
    <text evidence="2">The sequence shown here is derived from an EMBL/GenBank/DDBJ whole genome shotgun (WGS) entry which is preliminary data.</text>
</comment>
<dbReference type="Proteomes" id="UP000189670">
    <property type="component" value="Unassembled WGS sequence"/>
</dbReference>
<evidence type="ECO:0000313" key="2">
    <source>
        <dbReference type="EMBL" id="ETR73093.1"/>
    </source>
</evidence>
<gene>
    <name evidence="2" type="ORF">OMM_07164</name>
</gene>
<dbReference type="CDD" id="cd02947">
    <property type="entry name" value="TRX_family"/>
    <property type="match status" value="1"/>
</dbReference>
<name>A0A1V1PE99_9BACT</name>